<sequence>MSKWTEETLAEALGGVLLKDIDGLDEDLVSYIAGSLSTQIEEGQSCEEVLADTLSQFLESLDISDDQKELLMKDAEAAISSVESGNVSSSSTAPKKLKQGIVNMSSTLSDQIENESNEILWGSGEKVKANANAQIDAYHDKTSAKDRRKQRQDLQKSRRDLAQMEQAEQNVTKAGVSSMLIPTAKGKERDVLLQNVSVSLDNGKVLLDGVDLKFAYKRRYAVIGENGAGKTTLLQHIAAWKFPGFPTHLRVLHVRQELSTESEETTCLQAVLEADVEVQALRQEEKRLLALLEHQDEGSEDVAAIKDRSLIEKAEGTDDNFNRELERLKEVYERLQLLSADTATSRASMILSGLQFTPEMQISPLKSLSGGWRMRVALAAALLIEPDLLMLDEPTNHLDLEAVIWLERYLQDYPHTAIIVSHDRGFLNAVCTDTIELKHKKLIYWRGNFDMYVKQRNEKQKNEARLYEAYKTKRDHMMEFIEKFRANAKRASIVQSRIKAVEKMDAEAPAPVVMEPVWRFNIPSSAPLSRPIISVNDVYFDYSPKTNDGLNKSESQFLLQKVNFGVDLDSRIAILGKNGEGKTTLLNIIMGLVTPIKGTVAVNSGLRIGHFTQQHVDSFSLGLSAVENLLNKFEGVDEQIVRSFLGKFQIQGNDAIKPMSLLSGGQKSRVAFATLAFKKPHILIIDEGSNHLSMDAADALVEAVKDFKGGVMVVSHDQHFVSNTCTELWVVSQGKATRFNGTFDEYKEQTAKETNKRVEESVKRMAQINN</sequence>
<feature type="domain" description="ABC transporter" evidence="5">
    <location>
        <begin position="191"/>
        <end position="464"/>
    </location>
</feature>
<dbReference type="GO" id="GO:0016887">
    <property type="term" value="F:ATP hydrolysis activity"/>
    <property type="evidence" value="ECO:0007669"/>
    <property type="project" value="InterPro"/>
</dbReference>
<keyword evidence="4" id="KW-0175">Coiled coil</keyword>
<reference evidence="6" key="1">
    <citation type="submission" date="2023-08" db="EMBL/GenBank/DDBJ databases">
        <authorList>
            <person name="Audoor S."/>
            <person name="Bilcke G."/>
        </authorList>
    </citation>
    <scope>NUCLEOTIDE SEQUENCE</scope>
</reference>
<evidence type="ECO:0000256" key="2">
    <source>
        <dbReference type="ARBA" id="ARBA00022741"/>
    </source>
</evidence>
<dbReference type="InterPro" id="IPR017871">
    <property type="entry name" value="ABC_transporter-like_CS"/>
</dbReference>
<evidence type="ECO:0000259" key="5">
    <source>
        <dbReference type="PROSITE" id="PS50893"/>
    </source>
</evidence>
<keyword evidence="7" id="KW-1185">Reference proteome</keyword>
<keyword evidence="2" id="KW-0547">Nucleotide-binding</keyword>
<gene>
    <name evidence="6" type="ORF">CYCCA115_LOCUS3631</name>
</gene>
<dbReference type="InterPro" id="IPR032781">
    <property type="entry name" value="ABC_tran_Xtn"/>
</dbReference>
<evidence type="ECO:0000313" key="6">
    <source>
        <dbReference type="EMBL" id="CAJ1934188.1"/>
    </source>
</evidence>
<dbReference type="PROSITE" id="PS50893">
    <property type="entry name" value="ABC_TRANSPORTER_2"/>
    <property type="match status" value="2"/>
</dbReference>
<dbReference type="CDD" id="cd03221">
    <property type="entry name" value="ABCF_EF-3"/>
    <property type="match status" value="2"/>
</dbReference>
<dbReference type="AlphaFoldDB" id="A0AAD2FIE1"/>
<dbReference type="Gene3D" id="3.40.50.300">
    <property type="entry name" value="P-loop containing nucleotide triphosphate hydrolases"/>
    <property type="match status" value="2"/>
</dbReference>
<organism evidence="6 7">
    <name type="scientific">Cylindrotheca closterium</name>
    <dbReference type="NCBI Taxonomy" id="2856"/>
    <lineage>
        <taxon>Eukaryota</taxon>
        <taxon>Sar</taxon>
        <taxon>Stramenopiles</taxon>
        <taxon>Ochrophyta</taxon>
        <taxon>Bacillariophyta</taxon>
        <taxon>Bacillariophyceae</taxon>
        <taxon>Bacillariophycidae</taxon>
        <taxon>Bacillariales</taxon>
        <taxon>Bacillariaceae</taxon>
        <taxon>Cylindrotheca</taxon>
    </lineage>
</organism>
<dbReference type="InterPro" id="IPR027417">
    <property type="entry name" value="P-loop_NTPase"/>
</dbReference>
<dbReference type="InterPro" id="IPR003593">
    <property type="entry name" value="AAA+_ATPase"/>
</dbReference>
<dbReference type="SMART" id="SM00382">
    <property type="entry name" value="AAA"/>
    <property type="match status" value="2"/>
</dbReference>
<dbReference type="SUPFAM" id="SSF52540">
    <property type="entry name" value="P-loop containing nucleoside triphosphate hydrolases"/>
    <property type="match status" value="2"/>
</dbReference>
<name>A0AAD2FIE1_9STRA</name>
<evidence type="ECO:0000256" key="1">
    <source>
        <dbReference type="ARBA" id="ARBA00022737"/>
    </source>
</evidence>
<dbReference type="Pfam" id="PF12848">
    <property type="entry name" value="ABC_tran_Xtn"/>
    <property type="match status" value="1"/>
</dbReference>
<protein>
    <recommendedName>
        <fullName evidence="5">ABC transporter domain-containing protein</fullName>
    </recommendedName>
</protein>
<evidence type="ECO:0000256" key="4">
    <source>
        <dbReference type="SAM" id="Coils"/>
    </source>
</evidence>
<dbReference type="FunFam" id="3.40.50.300:FF:001197">
    <property type="entry name" value="Putative ATP-binding cassette family ATPase"/>
    <property type="match status" value="1"/>
</dbReference>
<keyword evidence="1" id="KW-0677">Repeat</keyword>
<dbReference type="InterPro" id="IPR003439">
    <property type="entry name" value="ABC_transporter-like_ATP-bd"/>
</dbReference>
<dbReference type="PANTHER" id="PTHR19211">
    <property type="entry name" value="ATP-BINDING TRANSPORT PROTEIN-RELATED"/>
    <property type="match status" value="1"/>
</dbReference>
<feature type="coiled-coil region" evidence="4">
    <location>
        <begin position="311"/>
        <end position="338"/>
    </location>
</feature>
<keyword evidence="3" id="KW-0067">ATP-binding</keyword>
<dbReference type="Proteomes" id="UP001295423">
    <property type="component" value="Unassembled WGS sequence"/>
</dbReference>
<dbReference type="InterPro" id="IPR050611">
    <property type="entry name" value="ABCF"/>
</dbReference>
<accession>A0AAD2FIE1</accession>
<proteinExistence type="predicted"/>
<comment type="caution">
    <text evidence="6">The sequence shown here is derived from an EMBL/GenBank/DDBJ whole genome shotgun (WGS) entry which is preliminary data.</text>
</comment>
<dbReference type="PROSITE" id="PS00211">
    <property type="entry name" value="ABC_TRANSPORTER_1"/>
    <property type="match status" value="2"/>
</dbReference>
<dbReference type="GO" id="GO:0005524">
    <property type="term" value="F:ATP binding"/>
    <property type="evidence" value="ECO:0007669"/>
    <property type="project" value="UniProtKB-KW"/>
</dbReference>
<evidence type="ECO:0000313" key="7">
    <source>
        <dbReference type="Proteomes" id="UP001295423"/>
    </source>
</evidence>
<evidence type="ECO:0000256" key="3">
    <source>
        <dbReference type="ARBA" id="ARBA00022840"/>
    </source>
</evidence>
<dbReference type="FunFam" id="3.40.50.300:FF:000011">
    <property type="entry name" value="Putative ABC transporter ATP-binding component"/>
    <property type="match status" value="1"/>
</dbReference>
<feature type="domain" description="ABC transporter" evidence="5">
    <location>
        <begin position="533"/>
        <end position="758"/>
    </location>
</feature>
<dbReference type="EMBL" id="CAKOGP040000335">
    <property type="protein sequence ID" value="CAJ1934188.1"/>
    <property type="molecule type" value="Genomic_DNA"/>
</dbReference>
<dbReference type="PANTHER" id="PTHR19211:SF134">
    <property type="entry name" value="ABC TRANSPORTER DOMAIN-CONTAINING PROTEIN"/>
    <property type="match status" value="1"/>
</dbReference>
<dbReference type="Pfam" id="PF00005">
    <property type="entry name" value="ABC_tran"/>
    <property type="match status" value="2"/>
</dbReference>
<feature type="coiled-coil region" evidence="4">
    <location>
        <begin position="147"/>
        <end position="174"/>
    </location>
</feature>